<dbReference type="InterPro" id="IPR018165">
    <property type="entry name" value="Ala-tRNA-synth_IIc_core"/>
</dbReference>
<dbReference type="GO" id="GO:0008270">
    <property type="term" value="F:zinc ion binding"/>
    <property type="evidence" value="ECO:0007669"/>
    <property type="project" value="UniProtKB-UniRule"/>
</dbReference>
<accession>A0A1F4T4G9</accession>
<dbReference type="Pfam" id="PF01411">
    <property type="entry name" value="tRNA-synt_2c"/>
    <property type="match status" value="1"/>
</dbReference>
<dbReference type="InterPro" id="IPR023033">
    <property type="entry name" value="Ala_tRNA_ligase_euk/bac"/>
</dbReference>
<evidence type="ECO:0000313" key="16">
    <source>
        <dbReference type="Proteomes" id="UP000178602"/>
    </source>
</evidence>
<keyword evidence="7 13" id="KW-0067">ATP-binding</keyword>
<dbReference type="InterPro" id="IPR003156">
    <property type="entry name" value="DHHA1_dom"/>
</dbReference>
<keyword evidence="9 13" id="KW-0648">Protein biosynthesis</keyword>
<dbReference type="Proteomes" id="UP000178602">
    <property type="component" value="Unassembled WGS sequence"/>
</dbReference>
<keyword evidence="5 13" id="KW-0547">Nucleotide-binding</keyword>
<evidence type="ECO:0000256" key="12">
    <source>
        <dbReference type="ARBA" id="ARBA00048300"/>
    </source>
</evidence>
<dbReference type="InterPro" id="IPR045864">
    <property type="entry name" value="aa-tRNA-synth_II/BPL/LPL"/>
</dbReference>
<feature type="binding site" evidence="13">
    <location>
        <position position="645"/>
    </location>
    <ligand>
        <name>Zn(2+)</name>
        <dbReference type="ChEBI" id="CHEBI:29105"/>
    </ligand>
</feature>
<evidence type="ECO:0000256" key="1">
    <source>
        <dbReference type="ARBA" id="ARBA00008226"/>
    </source>
</evidence>
<keyword evidence="6 13" id="KW-0862">Zinc</keyword>
<dbReference type="AlphaFoldDB" id="A0A1F4T4G9"/>
<evidence type="ECO:0000256" key="5">
    <source>
        <dbReference type="ARBA" id="ARBA00022741"/>
    </source>
</evidence>
<dbReference type="GO" id="GO:0006419">
    <property type="term" value="P:alanyl-tRNA aminoacylation"/>
    <property type="evidence" value="ECO:0007669"/>
    <property type="project" value="UniProtKB-UniRule"/>
</dbReference>
<keyword evidence="4 13" id="KW-0479">Metal-binding</keyword>
<evidence type="ECO:0000256" key="7">
    <source>
        <dbReference type="ARBA" id="ARBA00022840"/>
    </source>
</evidence>
<dbReference type="FunFam" id="3.30.54.20:FF:000001">
    <property type="entry name" value="Alanine--tRNA ligase"/>
    <property type="match status" value="1"/>
</dbReference>
<dbReference type="PRINTS" id="PR00980">
    <property type="entry name" value="TRNASYNTHALA"/>
</dbReference>
<gene>
    <name evidence="13" type="primary">alaS</name>
    <name evidence="15" type="ORF">A3K49_01630</name>
</gene>
<feature type="binding site" evidence="13">
    <location>
        <position position="649"/>
    </location>
    <ligand>
        <name>Zn(2+)</name>
        <dbReference type="ChEBI" id="CHEBI:29105"/>
    </ligand>
</feature>
<evidence type="ECO:0000313" key="15">
    <source>
        <dbReference type="EMBL" id="OGC27701.1"/>
    </source>
</evidence>
<proteinExistence type="inferred from homology"/>
<comment type="caution">
    <text evidence="15">The sequence shown here is derived from an EMBL/GenBank/DDBJ whole genome shotgun (WGS) entry which is preliminary data.</text>
</comment>
<evidence type="ECO:0000256" key="6">
    <source>
        <dbReference type="ARBA" id="ARBA00022833"/>
    </source>
</evidence>
<sequence>MKSSEIRKKFLAFFAAKEHQVLPGSSLVPSDPTVLLTLAGMLQFKPIFLGQEKSRHRRAATIQKCIRTLDIDRVGKTPRHQTFFEMLGNFSFGDYFKKEAIQFAWELLTKEFKIPITRLHIAVYEKDDEAYGIWRDLIGLPEAIIHRLGEENNFWSAGPTGPCGPCSEIYYDLGASMGCGREDCAPGCDCDRFLEIWNLVFIQYNRNEKGELLPLKSKGIDTGMGLERIASVLQETNDNFETDLFLPLIKKIEMLAPSSFGAAISKRIIADHARAATNLISDGVYPSNTGRGYVLRRLIRRAVSHGRRIGIERSFLTDLARVVITDMGETYPILKDKAGSILEIIKEEEENFLATLSSGMKWFEELTSKLPTSGVLSGSDAFKLHDTYGFPIDLTIEMAAEKGNKVDQAAFETEMEAQRERARQSGLSGEKKVDLSSLDLHRLKPTKFIGYDKYEAETKVLAVFPEANIVVLEKTPFYGESGGQVGDTGMISFDGNELLVLGAVSTPQKIILHHVEDLNGLKENSKVKARIDISKRLSTAAHHTATHLLHKALREVLGEHVKQAGSYVGPDKLRFDFTHFKALTEEERMKIEQLVNEKIKEKLKVDVLKKQYKEAVSMGAMALFGEKYGDEVRVLKIGGYSLELCGGTHVGSTGDIVFFKIVSEGALGSGLRRIEAVAGQSSKIHVVFRAKELYGEVDKLVGKYRSLQKRKIELGGEEGLEANIFEIEPTELERLGKAVDNQETRVVDQFLSHLAGRVDWIKERLVKIEKEIRSLEEKKAARSGGDLAAAATEINGRKVLLKEFPDLSMESLRLYSDSLQNALKSAVIVLCSTAGGKLVYLITVSPELITPQLSAKILAGIFADVVGGRGGGKETKAEGGSKEPLKAAEALAKVGEYLKTL</sequence>
<dbReference type="FunFam" id="3.10.310.40:FF:000001">
    <property type="entry name" value="Alanine--tRNA ligase"/>
    <property type="match status" value="1"/>
</dbReference>
<dbReference type="GO" id="GO:0002161">
    <property type="term" value="F:aminoacyl-tRNA deacylase activity"/>
    <property type="evidence" value="ECO:0007669"/>
    <property type="project" value="TreeGrafter"/>
</dbReference>
<dbReference type="PANTHER" id="PTHR11777">
    <property type="entry name" value="ALANYL-TRNA SYNTHETASE"/>
    <property type="match status" value="1"/>
</dbReference>
<dbReference type="SUPFAM" id="SSF55186">
    <property type="entry name" value="ThrRS/AlaRS common domain"/>
    <property type="match status" value="1"/>
</dbReference>
<dbReference type="Gene3D" id="3.30.930.10">
    <property type="entry name" value="Bira Bifunctional Protein, Domain 2"/>
    <property type="match status" value="1"/>
</dbReference>
<dbReference type="SUPFAM" id="SSF101353">
    <property type="entry name" value="Putative anticodon-binding domain of alanyl-tRNA synthetase (AlaRS)"/>
    <property type="match status" value="1"/>
</dbReference>
<dbReference type="InterPro" id="IPR012947">
    <property type="entry name" value="tRNA_SAD"/>
</dbReference>
<dbReference type="SUPFAM" id="SSF55681">
    <property type="entry name" value="Class II aaRS and biotin synthetases"/>
    <property type="match status" value="1"/>
</dbReference>
<dbReference type="InterPro" id="IPR018163">
    <property type="entry name" value="Thr/Ala-tRNA-synth_IIc_edit"/>
</dbReference>
<comment type="catalytic activity">
    <reaction evidence="12 13">
        <text>tRNA(Ala) + L-alanine + ATP = L-alanyl-tRNA(Ala) + AMP + diphosphate</text>
        <dbReference type="Rhea" id="RHEA:12540"/>
        <dbReference type="Rhea" id="RHEA-COMP:9657"/>
        <dbReference type="Rhea" id="RHEA-COMP:9923"/>
        <dbReference type="ChEBI" id="CHEBI:30616"/>
        <dbReference type="ChEBI" id="CHEBI:33019"/>
        <dbReference type="ChEBI" id="CHEBI:57972"/>
        <dbReference type="ChEBI" id="CHEBI:78442"/>
        <dbReference type="ChEBI" id="CHEBI:78497"/>
        <dbReference type="ChEBI" id="CHEBI:456215"/>
        <dbReference type="EC" id="6.1.1.7"/>
    </reaction>
</comment>
<dbReference type="GO" id="GO:0005524">
    <property type="term" value="F:ATP binding"/>
    <property type="evidence" value="ECO:0007669"/>
    <property type="project" value="UniProtKB-UniRule"/>
</dbReference>
<dbReference type="NCBIfam" id="TIGR00344">
    <property type="entry name" value="alaS"/>
    <property type="match status" value="1"/>
</dbReference>
<reference evidence="15 16" key="1">
    <citation type="journal article" date="2016" name="Nat. Commun.">
        <title>Thousands of microbial genomes shed light on interconnected biogeochemical processes in an aquifer system.</title>
        <authorList>
            <person name="Anantharaman K."/>
            <person name="Brown C.T."/>
            <person name="Hug L.A."/>
            <person name="Sharon I."/>
            <person name="Castelle C.J."/>
            <person name="Probst A.J."/>
            <person name="Thomas B.C."/>
            <person name="Singh A."/>
            <person name="Wilkins M.J."/>
            <person name="Karaoz U."/>
            <person name="Brodie E.L."/>
            <person name="Williams K.H."/>
            <person name="Hubbard S.S."/>
            <person name="Banfield J.F."/>
        </authorList>
    </citation>
    <scope>NUCLEOTIDE SEQUENCE [LARGE SCALE GENOMIC DNA]</scope>
</reference>
<dbReference type="Pfam" id="PF07973">
    <property type="entry name" value="tRNA_SAD"/>
    <property type="match status" value="1"/>
</dbReference>
<dbReference type="HAMAP" id="MF_00036_B">
    <property type="entry name" value="Ala_tRNA_synth_B"/>
    <property type="match status" value="1"/>
</dbReference>
<feature type="domain" description="Alanyl-transfer RNA synthetases family profile" evidence="14">
    <location>
        <begin position="1"/>
        <end position="682"/>
    </location>
</feature>
<evidence type="ECO:0000256" key="3">
    <source>
        <dbReference type="ARBA" id="ARBA00022598"/>
    </source>
</evidence>
<dbReference type="EMBL" id="MEUG01000001">
    <property type="protein sequence ID" value="OGC27701.1"/>
    <property type="molecule type" value="Genomic_DNA"/>
</dbReference>
<organism evidence="15 16">
    <name type="scientific">candidate division WOR-1 bacterium RIFOXYC12_FULL_54_18</name>
    <dbReference type="NCBI Taxonomy" id="1802584"/>
    <lineage>
        <taxon>Bacteria</taxon>
        <taxon>Bacillati</taxon>
        <taxon>Saganbacteria</taxon>
    </lineage>
</organism>
<dbReference type="InterPro" id="IPR018164">
    <property type="entry name" value="Ala-tRNA-synth_IIc_N"/>
</dbReference>
<dbReference type="InterPro" id="IPR050058">
    <property type="entry name" value="Ala-tRNA_ligase"/>
</dbReference>
<dbReference type="SMART" id="SM00863">
    <property type="entry name" value="tRNA_SAD"/>
    <property type="match status" value="1"/>
</dbReference>
<evidence type="ECO:0000256" key="2">
    <source>
        <dbReference type="ARBA" id="ARBA00022555"/>
    </source>
</evidence>
<dbReference type="GO" id="GO:0004813">
    <property type="term" value="F:alanine-tRNA ligase activity"/>
    <property type="evidence" value="ECO:0007669"/>
    <property type="project" value="UniProtKB-UniRule"/>
</dbReference>
<keyword evidence="2 13" id="KW-0820">tRNA-binding</keyword>
<dbReference type="Gene3D" id="3.30.54.20">
    <property type="match status" value="1"/>
</dbReference>
<dbReference type="InterPro" id="IPR018162">
    <property type="entry name" value="Ala-tRNA-ligase_IIc_anticod-bd"/>
</dbReference>
<dbReference type="PROSITE" id="PS50860">
    <property type="entry name" value="AA_TRNA_LIGASE_II_ALA"/>
    <property type="match status" value="1"/>
</dbReference>
<keyword evidence="3 13" id="KW-0436">Ligase</keyword>
<dbReference type="FunFam" id="3.30.980.10:FF:000004">
    <property type="entry name" value="Alanine--tRNA ligase, cytoplasmic"/>
    <property type="match status" value="1"/>
</dbReference>
<name>A0A1F4T4G9_UNCSA</name>
<keyword evidence="8 13" id="KW-0694">RNA-binding</keyword>
<dbReference type="SUPFAM" id="SSF50447">
    <property type="entry name" value="Translation proteins"/>
    <property type="match status" value="1"/>
</dbReference>
<comment type="similarity">
    <text evidence="1 13">Belongs to the class-II aminoacyl-tRNA synthetase family.</text>
</comment>
<comment type="domain">
    <text evidence="13">Consists of three domains; the N-terminal catalytic domain, the editing domain and the C-terminal C-Ala domain. The editing domain removes incorrectly charged amino acids, while the C-Ala domain, along with tRNA(Ala), serves as a bridge to cooperatively bring together the editing and aminoacylation centers thus stimulating deacylation of misacylated tRNAs.</text>
</comment>
<dbReference type="Gene3D" id="3.10.310.40">
    <property type="match status" value="1"/>
</dbReference>
<dbReference type="GO" id="GO:0000049">
    <property type="term" value="F:tRNA binding"/>
    <property type="evidence" value="ECO:0007669"/>
    <property type="project" value="UniProtKB-KW"/>
</dbReference>
<evidence type="ECO:0000256" key="9">
    <source>
        <dbReference type="ARBA" id="ARBA00022917"/>
    </source>
</evidence>
<evidence type="ECO:0000256" key="4">
    <source>
        <dbReference type="ARBA" id="ARBA00022723"/>
    </source>
</evidence>
<dbReference type="CDD" id="cd00673">
    <property type="entry name" value="AlaRS_core"/>
    <property type="match status" value="1"/>
</dbReference>
<dbReference type="EC" id="6.1.1.7" evidence="13"/>
<protein>
    <recommendedName>
        <fullName evidence="13">Alanine--tRNA ligase</fullName>
        <ecNumber evidence="13">6.1.1.7</ecNumber>
    </recommendedName>
    <alternativeName>
        <fullName evidence="13">Alanyl-tRNA synthetase</fullName>
        <shortName evidence="13">AlaRS</shortName>
    </alternativeName>
</protein>
<evidence type="ECO:0000256" key="13">
    <source>
        <dbReference type="HAMAP-Rule" id="MF_00036"/>
    </source>
</evidence>
<evidence type="ECO:0000256" key="11">
    <source>
        <dbReference type="ARBA" id="ARBA00024779"/>
    </source>
</evidence>
<keyword evidence="10 13" id="KW-0030">Aminoacyl-tRNA synthetase</keyword>
<keyword evidence="13" id="KW-0963">Cytoplasm</keyword>
<dbReference type="FunFam" id="3.30.930.10:FF:000004">
    <property type="entry name" value="Alanine--tRNA ligase"/>
    <property type="match status" value="1"/>
</dbReference>
<evidence type="ECO:0000259" key="14">
    <source>
        <dbReference type="PROSITE" id="PS50860"/>
    </source>
</evidence>
<feature type="binding site" evidence="13">
    <location>
        <position position="547"/>
    </location>
    <ligand>
        <name>Zn(2+)</name>
        <dbReference type="ChEBI" id="CHEBI:29105"/>
    </ligand>
</feature>
<comment type="cofactor">
    <cofactor evidence="13">
        <name>Zn(2+)</name>
        <dbReference type="ChEBI" id="CHEBI:29105"/>
    </cofactor>
    <text evidence="13">Binds 1 zinc ion per subunit.</text>
</comment>
<evidence type="ECO:0000256" key="8">
    <source>
        <dbReference type="ARBA" id="ARBA00022884"/>
    </source>
</evidence>
<dbReference type="Pfam" id="PF02272">
    <property type="entry name" value="DHHA1"/>
    <property type="match status" value="1"/>
</dbReference>
<comment type="function">
    <text evidence="11 13">Catalyzes the attachment of alanine to tRNA(Ala) in a two-step reaction: alanine is first activated by ATP to form Ala-AMP and then transferred to the acceptor end of tRNA(Ala). Also edits incorrectly charged Ser-tRNA(Ala) and Gly-tRNA(Ala) via its editing domain.</text>
</comment>
<evidence type="ECO:0000256" key="10">
    <source>
        <dbReference type="ARBA" id="ARBA00023146"/>
    </source>
</evidence>
<dbReference type="Gene3D" id="3.30.980.10">
    <property type="entry name" value="Threonyl-trna Synthetase, Chain A, domain 2"/>
    <property type="match status" value="1"/>
</dbReference>
<dbReference type="InterPro" id="IPR009000">
    <property type="entry name" value="Transl_B-barrel_sf"/>
</dbReference>
<comment type="subcellular location">
    <subcellularLocation>
        <location evidence="13">Cytoplasm</location>
    </subcellularLocation>
</comment>
<feature type="binding site" evidence="13">
    <location>
        <position position="543"/>
    </location>
    <ligand>
        <name>Zn(2+)</name>
        <dbReference type="ChEBI" id="CHEBI:29105"/>
    </ligand>
</feature>
<dbReference type="Gene3D" id="2.40.30.130">
    <property type="match status" value="1"/>
</dbReference>
<dbReference type="InterPro" id="IPR002318">
    <property type="entry name" value="Ala-tRNA-lgiase_IIc"/>
</dbReference>
<dbReference type="GO" id="GO:0005829">
    <property type="term" value="C:cytosol"/>
    <property type="evidence" value="ECO:0007669"/>
    <property type="project" value="TreeGrafter"/>
</dbReference>
<dbReference type="PANTHER" id="PTHR11777:SF9">
    <property type="entry name" value="ALANINE--TRNA LIGASE, CYTOPLASMIC"/>
    <property type="match status" value="1"/>
</dbReference>